<dbReference type="EMBL" id="JAHRIN010051217">
    <property type="protein sequence ID" value="MEQ2209342.1"/>
    <property type="molecule type" value="Genomic_DNA"/>
</dbReference>
<accession>A0ABV0RMD1</accession>
<dbReference type="Proteomes" id="UP001434883">
    <property type="component" value="Unassembled WGS sequence"/>
</dbReference>
<evidence type="ECO:0000313" key="1">
    <source>
        <dbReference type="EMBL" id="MEQ2209342.1"/>
    </source>
</evidence>
<evidence type="ECO:0000313" key="2">
    <source>
        <dbReference type="Proteomes" id="UP001434883"/>
    </source>
</evidence>
<sequence length="166" mass="17615">LVFFRSLTAESPLNIETAKSSTKAEESIQARTCPCVNKISSWDTHLACVVRLGLKHAQAAFESGEECSHCNRFSLKVLRRRVARQSTLSSNDSVLATTASVQEPADQAVSLTTDAVAGPSRGEILDAVDPLPPEMSEHGPASGSLDLLMVGDDELSGVGDALLGHR</sequence>
<proteinExistence type="predicted"/>
<feature type="non-terminal residue" evidence="1">
    <location>
        <position position="1"/>
    </location>
</feature>
<name>A0ABV0RMD1_9TELE</name>
<protein>
    <submittedName>
        <fullName evidence="1">Uncharacterized protein</fullName>
    </submittedName>
</protein>
<organism evidence="1 2">
    <name type="scientific">Xenoophorus captivus</name>
    <dbReference type="NCBI Taxonomy" id="1517983"/>
    <lineage>
        <taxon>Eukaryota</taxon>
        <taxon>Metazoa</taxon>
        <taxon>Chordata</taxon>
        <taxon>Craniata</taxon>
        <taxon>Vertebrata</taxon>
        <taxon>Euteleostomi</taxon>
        <taxon>Actinopterygii</taxon>
        <taxon>Neopterygii</taxon>
        <taxon>Teleostei</taxon>
        <taxon>Neoteleostei</taxon>
        <taxon>Acanthomorphata</taxon>
        <taxon>Ovalentaria</taxon>
        <taxon>Atherinomorphae</taxon>
        <taxon>Cyprinodontiformes</taxon>
        <taxon>Goodeidae</taxon>
        <taxon>Xenoophorus</taxon>
    </lineage>
</organism>
<gene>
    <name evidence="1" type="ORF">XENOCAPTIV_028826</name>
</gene>
<reference evidence="1 2" key="1">
    <citation type="submission" date="2021-06" db="EMBL/GenBank/DDBJ databases">
        <authorList>
            <person name="Palmer J.M."/>
        </authorList>
    </citation>
    <scope>NUCLEOTIDE SEQUENCE [LARGE SCALE GENOMIC DNA]</scope>
    <source>
        <strain evidence="1 2">XC_2019</strain>
        <tissue evidence="1">Muscle</tissue>
    </source>
</reference>
<keyword evidence="2" id="KW-1185">Reference proteome</keyword>
<comment type="caution">
    <text evidence="1">The sequence shown here is derived from an EMBL/GenBank/DDBJ whole genome shotgun (WGS) entry which is preliminary data.</text>
</comment>